<reference evidence="2" key="1">
    <citation type="submission" date="2009-11" db="EMBL/GenBank/DDBJ databases">
        <authorList>
            <consortium name="The Broad Institute Genome Sequencing Platform"/>
            <person name="Ward D."/>
            <person name="Feldgarden M."/>
            <person name="Earl A."/>
            <person name="Young S.K."/>
            <person name="Zeng Q."/>
            <person name="Koehrsen M."/>
            <person name="Alvarado L."/>
            <person name="Berlin A."/>
            <person name="Bochicchio J."/>
            <person name="Borenstein D."/>
            <person name="Chapman S.B."/>
            <person name="Chen Z."/>
            <person name="Engels R."/>
            <person name="Freedman E."/>
            <person name="Gellesch M."/>
            <person name="Goldberg J."/>
            <person name="Griggs A."/>
            <person name="Gujja S."/>
            <person name="Heilman E."/>
            <person name="Heiman D."/>
            <person name="Hepburn T."/>
            <person name="Howarth C."/>
            <person name="Jen D."/>
            <person name="Larson L."/>
            <person name="Lewis B."/>
            <person name="Mehta T."/>
            <person name="Park D."/>
            <person name="Pearson M."/>
            <person name="Roberts A."/>
            <person name="Saif S."/>
            <person name="Shea T."/>
            <person name="Shenoy N."/>
            <person name="Sisk P."/>
            <person name="Stolte C."/>
            <person name="Sykes S."/>
            <person name="Thomson T."/>
            <person name="Walk T."/>
            <person name="White J."/>
            <person name="Yandava C."/>
            <person name="Izard J."/>
            <person name="Baranova O.V."/>
            <person name="Blanton J.M."/>
            <person name="Tanner A.C."/>
            <person name="Dewhirst F.E."/>
            <person name="Haas B."/>
            <person name="Nusbaum C."/>
            <person name="Birren B."/>
        </authorList>
    </citation>
    <scope>NUCLEOTIDE SEQUENCE [LARGE SCALE GENOMIC DNA]</scope>
    <source>
        <strain evidence="2">1-1 BBBD Race 1</strain>
    </source>
</reference>
<feature type="compositionally biased region" description="Polar residues" evidence="1">
    <location>
        <begin position="11"/>
        <end position="20"/>
    </location>
</feature>
<proteinExistence type="predicted"/>
<reference evidence="2" key="2">
    <citation type="submission" date="2016-05" db="EMBL/GenBank/DDBJ databases">
        <title>Comparative analysis highlights variable genome content of wheat rusts and divergence of the mating loci.</title>
        <authorList>
            <person name="Cuomo C.A."/>
            <person name="Bakkeren G."/>
            <person name="Szabo L."/>
            <person name="Khalil H."/>
            <person name="Joly D."/>
            <person name="Goldberg J."/>
            <person name="Young S."/>
            <person name="Zeng Q."/>
            <person name="Fellers J."/>
        </authorList>
    </citation>
    <scope>NUCLEOTIDE SEQUENCE [LARGE SCALE GENOMIC DNA]</scope>
    <source>
        <strain evidence="2">1-1 BBBD Race 1</strain>
    </source>
</reference>
<evidence type="ECO:0000313" key="4">
    <source>
        <dbReference type="Proteomes" id="UP000005240"/>
    </source>
</evidence>
<gene>
    <name evidence="2" type="ORF">PTTG_05782</name>
</gene>
<reference evidence="3" key="4">
    <citation type="submission" date="2025-05" db="UniProtKB">
        <authorList>
            <consortium name="EnsemblFungi"/>
        </authorList>
    </citation>
    <scope>IDENTIFICATION</scope>
    <source>
        <strain evidence="3">isolate 1-1 / race 1 (BBBD)</strain>
    </source>
</reference>
<protein>
    <submittedName>
        <fullName evidence="2 3">Uncharacterized protein</fullName>
    </submittedName>
</protein>
<dbReference type="VEuPathDB" id="FungiDB:PTTG_05782"/>
<feature type="region of interest" description="Disordered" evidence="1">
    <location>
        <begin position="1"/>
        <end position="23"/>
    </location>
</feature>
<evidence type="ECO:0000313" key="2">
    <source>
        <dbReference type="EMBL" id="OAV97098.1"/>
    </source>
</evidence>
<evidence type="ECO:0000256" key="1">
    <source>
        <dbReference type="SAM" id="MobiDB-lite"/>
    </source>
</evidence>
<keyword evidence="4" id="KW-1185">Reference proteome</keyword>
<dbReference type="AlphaFoldDB" id="A0A180GXM4"/>
<sequence length="173" mass="18900">MQLLQAKKPHPQSSSIQQSCPRDEDAGIFAEENKNDGKITWYLIIPHGGSFAAAQKKRLDSPEVFQQFIMVAEGTPEHRQITACNGGASTSTTPADGPSQGAQSAASVAKLVNQLISIHGPAEHLSGSRKDHIYINLEDSNQYFCLNMGRATAWAKAIRPDFAHEFEREIILA</sequence>
<organism evidence="2">
    <name type="scientific">Puccinia triticina (isolate 1-1 / race 1 (BBBD))</name>
    <name type="common">Brown leaf rust fungus</name>
    <dbReference type="NCBI Taxonomy" id="630390"/>
    <lineage>
        <taxon>Eukaryota</taxon>
        <taxon>Fungi</taxon>
        <taxon>Dikarya</taxon>
        <taxon>Basidiomycota</taxon>
        <taxon>Pucciniomycotina</taxon>
        <taxon>Pucciniomycetes</taxon>
        <taxon>Pucciniales</taxon>
        <taxon>Pucciniaceae</taxon>
        <taxon>Puccinia</taxon>
    </lineage>
</organism>
<dbReference type="Proteomes" id="UP000005240">
    <property type="component" value="Unassembled WGS sequence"/>
</dbReference>
<name>A0A180GXM4_PUCT1</name>
<dbReference type="OrthoDB" id="2518771at2759"/>
<reference evidence="3 4" key="3">
    <citation type="journal article" date="2017" name="G3 (Bethesda)">
        <title>Comparative analysis highlights variable genome content of wheat rusts and divergence of the mating loci.</title>
        <authorList>
            <person name="Cuomo C.A."/>
            <person name="Bakkeren G."/>
            <person name="Khalil H.B."/>
            <person name="Panwar V."/>
            <person name="Joly D."/>
            <person name="Linning R."/>
            <person name="Sakthikumar S."/>
            <person name="Song X."/>
            <person name="Adiconis X."/>
            <person name="Fan L."/>
            <person name="Goldberg J.M."/>
            <person name="Levin J.Z."/>
            <person name="Young S."/>
            <person name="Zeng Q."/>
            <person name="Anikster Y."/>
            <person name="Bruce M."/>
            <person name="Wang M."/>
            <person name="Yin C."/>
            <person name="McCallum B."/>
            <person name="Szabo L.J."/>
            <person name="Hulbert S."/>
            <person name="Chen X."/>
            <person name="Fellers J.P."/>
        </authorList>
    </citation>
    <scope>NUCLEOTIDE SEQUENCE</scope>
    <source>
        <strain evidence="3">isolate 1-1 / race 1 (BBBD)</strain>
        <strain evidence="4">Isolate 1-1 / race 1 (BBBD)</strain>
    </source>
</reference>
<dbReference type="EnsemblFungi" id="PTTG_05782-t43_1">
    <property type="protein sequence ID" value="PTTG_05782-t43_1-p1"/>
    <property type="gene ID" value="PTTG_05782"/>
</dbReference>
<dbReference type="EMBL" id="ADAS02000015">
    <property type="protein sequence ID" value="OAV97098.1"/>
    <property type="molecule type" value="Genomic_DNA"/>
</dbReference>
<evidence type="ECO:0000313" key="3">
    <source>
        <dbReference type="EnsemblFungi" id="PTTG_05782-t43_1-p1"/>
    </source>
</evidence>
<accession>A0A180GXM4</accession>